<dbReference type="EMBL" id="CP027668">
    <property type="protein sequence ID" value="AVO44587.1"/>
    <property type="molecule type" value="Genomic_DNA"/>
</dbReference>
<dbReference type="RefSeq" id="WP_106747930.1">
    <property type="nucleotide sequence ID" value="NZ_CP027668.1"/>
</dbReference>
<gene>
    <name evidence="2" type="ORF">C6569_05660</name>
</gene>
<sequence length="349" mass="36057">MFLFRSSAEPQSRPTTAAEAGVSRVVSAIQAAAQKTGAGFDYLLRTARRESSLQPTAQASTSSARGLYQFIDSTWLTMVRDEGRNLGLGSYAEKIGRDASGRPTVADPATRQEILALRDDPSVAALMAGAFTNRNAADLRAATGRDPTEGELYMAHFLGSGGAARLINSNQTNPQASAALLFPDAAGANRRIFFDQGRPRTVAEVYQVLASGQSSTVAGAPAATSAGQTTLAAATSAQEQASSWSAVPRINADPGRPFHSLFSGNGGGPINAFVAATWTSLGRDVATASRPVNMAAVMTPAASGGSAGGQIGTATGSAVGGPFIPVQVQQARRGQPLDLSSFLRPDTRR</sequence>
<proteinExistence type="predicted"/>
<dbReference type="InterPro" id="IPR023346">
    <property type="entry name" value="Lysozyme-like_dom_sf"/>
</dbReference>
<dbReference type="KEGG" id="phr:C6569_05660"/>
<dbReference type="SUPFAM" id="SSF53955">
    <property type="entry name" value="Lysozyme-like"/>
    <property type="match status" value="1"/>
</dbReference>
<evidence type="ECO:0008006" key="4">
    <source>
        <dbReference type="Google" id="ProtNLM"/>
    </source>
</evidence>
<protein>
    <recommendedName>
        <fullName evidence="4">Lytic transglycosylase</fullName>
    </recommendedName>
</protein>
<feature type="region of interest" description="Disordered" evidence="1">
    <location>
        <begin position="1"/>
        <end position="20"/>
    </location>
</feature>
<dbReference type="Gene3D" id="1.10.530.10">
    <property type="match status" value="1"/>
</dbReference>
<name>A0A2S0N9A0_9HYPH</name>
<evidence type="ECO:0000313" key="3">
    <source>
        <dbReference type="Proteomes" id="UP000237889"/>
    </source>
</evidence>
<dbReference type="AlphaFoldDB" id="A0A2S0N9A0"/>
<dbReference type="OrthoDB" id="8477976at2"/>
<accession>A0A2S0N9A0</accession>
<organism evidence="2 3">
    <name type="scientific">Phreatobacter cathodiphilus</name>
    <dbReference type="NCBI Taxonomy" id="1868589"/>
    <lineage>
        <taxon>Bacteria</taxon>
        <taxon>Pseudomonadati</taxon>
        <taxon>Pseudomonadota</taxon>
        <taxon>Alphaproteobacteria</taxon>
        <taxon>Hyphomicrobiales</taxon>
        <taxon>Phreatobacteraceae</taxon>
        <taxon>Phreatobacter</taxon>
    </lineage>
</organism>
<dbReference type="Proteomes" id="UP000237889">
    <property type="component" value="Chromosome"/>
</dbReference>
<reference evidence="2 3" key="1">
    <citation type="submission" date="2018-03" db="EMBL/GenBank/DDBJ databases">
        <title>Genome sequencing of Phreatobacter sp.</title>
        <authorList>
            <person name="Kim S.-J."/>
            <person name="Heo J."/>
            <person name="Kwon S.-W."/>
        </authorList>
    </citation>
    <scope>NUCLEOTIDE SEQUENCE [LARGE SCALE GENOMIC DNA]</scope>
    <source>
        <strain evidence="2 3">S-12</strain>
    </source>
</reference>
<evidence type="ECO:0000256" key="1">
    <source>
        <dbReference type="SAM" id="MobiDB-lite"/>
    </source>
</evidence>
<evidence type="ECO:0000313" key="2">
    <source>
        <dbReference type="EMBL" id="AVO44587.1"/>
    </source>
</evidence>
<keyword evidence="3" id="KW-1185">Reference proteome</keyword>